<evidence type="ECO:0000259" key="1">
    <source>
        <dbReference type="PROSITE" id="PS51272"/>
    </source>
</evidence>
<reference evidence="2 3" key="1">
    <citation type="submission" date="2022-09" db="EMBL/GenBank/DDBJ databases">
        <authorList>
            <person name="Han X.L."/>
            <person name="Wang Q."/>
            <person name="Lu T."/>
        </authorList>
    </citation>
    <scope>NUCLEOTIDE SEQUENCE [LARGE SCALE GENOMIC DNA]</scope>
    <source>
        <strain evidence="2 3">WQ 127069</strain>
    </source>
</reference>
<comment type="caution">
    <text evidence="2">The sequence shown here is derived from an EMBL/GenBank/DDBJ whole genome shotgun (WGS) entry which is preliminary data.</text>
</comment>
<proteinExistence type="predicted"/>
<evidence type="ECO:0000313" key="3">
    <source>
        <dbReference type="Proteomes" id="UP001652445"/>
    </source>
</evidence>
<keyword evidence="3" id="KW-1185">Reference proteome</keyword>
<protein>
    <submittedName>
        <fullName evidence="2">S-layer homology domain-containing protein</fullName>
    </submittedName>
</protein>
<dbReference type="SUPFAM" id="SSF49899">
    <property type="entry name" value="Concanavalin A-like lectins/glucanases"/>
    <property type="match status" value="1"/>
</dbReference>
<dbReference type="InterPro" id="IPR013320">
    <property type="entry name" value="ConA-like_dom_sf"/>
</dbReference>
<dbReference type="InterPro" id="IPR051465">
    <property type="entry name" value="Cell_Envelope_Struct_Comp"/>
</dbReference>
<dbReference type="InterPro" id="IPR025883">
    <property type="entry name" value="Cadherin-like_domain"/>
</dbReference>
<dbReference type="Gene3D" id="1.20.1270.70">
    <property type="entry name" value="Designed single chain three-helix bundle"/>
    <property type="match status" value="6"/>
</dbReference>
<evidence type="ECO:0000313" key="2">
    <source>
        <dbReference type="EMBL" id="MCU6797169.1"/>
    </source>
</evidence>
<organism evidence="2 3">
    <name type="scientific">Paenibacillus baimaensis</name>
    <dbReference type="NCBI Taxonomy" id="2982185"/>
    <lineage>
        <taxon>Bacteria</taxon>
        <taxon>Bacillati</taxon>
        <taxon>Bacillota</taxon>
        <taxon>Bacilli</taxon>
        <taxon>Bacillales</taxon>
        <taxon>Paenibacillaceae</taxon>
        <taxon>Paenibacillus</taxon>
    </lineage>
</organism>
<dbReference type="RefSeq" id="WP_262687989.1">
    <property type="nucleotide sequence ID" value="NZ_JAOQIO010000113.1"/>
</dbReference>
<gene>
    <name evidence="2" type="ORF">OB236_34070</name>
</gene>
<dbReference type="Pfam" id="PF26628">
    <property type="entry name" value="DUF8202"/>
    <property type="match status" value="3"/>
</dbReference>
<feature type="domain" description="SLH" evidence="1">
    <location>
        <begin position="2023"/>
        <end position="2083"/>
    </location>
</feature>
<name>A0ABT2UU04_9BACL</name>
<dbReference type="InterPro" id="IPR001119">
    <property type="entry name" value="SLH_dom"/>
</dbReference>
<dbReference type="InterPro" id="IPR058515">
    <property type="entry name" value="DUF8202"/>
</dbReference>
<feature type="domain" description="SLH" evidence="1">
    <location>
        <begin position="2155"/>
        <end position="2215"/>
    </location>
</feature>
<accession>A0ABT2UU04</accession>
<sequence>MALGDIKRSWKKRLSAMLVFTMAAGGFSSIVAPREAEADPGPTLPAWAGNAQFWLKADEGVTTATYGANLGVERWDNQAGTVSFDTYGGPVYKAAGANFNPVVAFANTGNRTAGLTQYLKGNTTITYADAYAVFKGQGTIVGSVNKMTNYGAAVFGSESNAHYVGNGTNSTYRNFPFNGSVATQRFHMTELGISGGSYIGNLDGEGKTFTGSALVPFNFNPQIGGTADGGRSDNWQNYNGELAEVIVFSGSTAADRNQIESYLALKYGLTLNNGGTSYVNSQNQKVWDSVANSIYKNRITGIGRDTGSTLNQRQSVSQNAGALVTLAAGNAIQASNQSNALSNLDNGDFLIFGDNGDSNSTAYQTSVSGTDMKRMNRVFQTVKTGFTTSKPITLQLDASAPAGATHLLVSSSGTFDSTSVKYALTGNKVTISSNELSATSYFTFAQAAAVTKTPGGVTNGLALWLDPATIDATIADGGSVAEWKDSSVNNNHGVQNTADNRPLYFNNATNNVNFNPIAKFDGDKSYLDLDGSKLPQGQTPRTIIAVGQTAAADANKYMISWGTGNYNQMMGMMQLGSKGALSGYGAPYASADGFWSPGIPNELFGMWEGNSGGNLASLYSKMKLLDSSSMTTWNTTGSSARIGAIVGSLSESWQGAIGDILVYNRALDESERQRISTYLALKYGYMIDQSQGPLSRYIASDGTSIVWDATANSAYKNNIAGIGRDDAGALNQRQSHSTNSGQQVTIGLNAIAATNSANAAAFPADKQYIIWGDNGKSLTSFGQTIQIAGSTPLNPAERIWKVQNTNNVGAVQLKIAKNAFADGTQASDIKLLAGNDESFATAAAIAVQESGGDFVANNVTLPNNGYFTFAQAVTATKAPGGVNGASLWLKADKDATDNGVGQLSGWTDQTGTNQFTVNGAPAYRTGAVNFNPAITIQNTATAKQNPNQYLIGDKSITYTEGYAVFKQQNGAIVGSAAPVAGGYGVGIFTKWGSKQYIGNGANSTYRGFSFNDTSRYYMSSFDAAAPIAAQGRLNGTPQTVTGKNTFNKINFTPVIGGTFGGGNPNNWDHYKGDIAEIVLFPASNTALQKQQVESYLALKYGLTLNNGNTDYVTSGGSDTMWTVGSNAGYGKRITGIGRDDGSDLLQKQSKSQEKDALVTIALGNTIEPANSLNANTIDTDMSFFAFSDNGAAAKYEGTVQEAPGHELKMLNRVFKVEKTKWQDKNITLKLDTVTENPAVLYYLIIDGVKTDMTLDGSGQVTINSNMLNNGSTFTFAKVYKDALKTNITKAKGLTAASYTPDSWAVLQNALDNAEAVLNNAASTQAQVDAALAALEAAWAGLSAGADKVQAKADEIQNGITRGNLKPGDYTTDSWNALTGALNDARALLARSPQATANELGQGLSKLEAARVSLVDMSQLRAKEAEITGENLKPANYTTDSWQALQQALTDARAVLAKPNATQAEVDAAKSALEAARAALVPAADKTALQAKMTAVKGLKEADYTPASWAVLQQALDGAENVMNNPNATQAEIDTAKEALEAALAGLSSSLPQLQSAVSAIQNDIDLGALKPGDYTADSWLALSGALDESKALLSRTPQASENEIGQALSKLATARNALVDLAPLRAKAAAAASVTAAVYTPASWQALQIVLNNANAILVKPGATQAEVDAAKSALEAAMEALVPVAGLTSLTPSSSNNLVPAFDRNILAYTMNVPFGQHELAWTPVAIAPGSKIEVSVNGGPFTTITSGDKTANYPLNVGLNSFIVKVTAPKGEVREYTINVTRLQASGSSSSGGASAPVQVGTDLGTKNRNAAPFATSTETASGTIVQVDPARLNELLKNTNNETLSVIVPNGGNVALKGLTADQVKAVTDNGSILEVGNLLAIYPVPGKALDLTQIARQYNNPALSEIEVNVGISRAPQALGDSARKAAQAQGYELLVDPVELDLTFSHKGQTVDPGLLNGYAPRYIALPEGIDPNRITTGVIVNLDGTIFHVPTVVTKINDRYFAMINDLRSNGTYSVIWNPQDFDDVRGHWGQDAVNDIAARLDLQGTGNNTFSPNRNVNRSEFAAIVAAGMGLMHQNVEAANFGDVSRTAWYHDSVKIASEFGIVEGFENGLFRGEDQITREQGIAMISRAFKLAQNLQPMTPAQIDATLAPFGDTVNVSFWAKEVVAQMIAAGIVEGGSGQLLNPQANLTRAEAAALMQRLLKHAGLID</sequence>
<dbReference type="Pfam" id="PF12733">
    <property type="entry name" value="Cadherin-like"/>
    <property type="match status" value="1"/>
</dbReference>
<dbReference type="PANTHER" id="PTHR43308:SF5">
    <property type="entry name" value="S-LAYER PROTEIN _ PEPTIDOGLYCAN ENDO-BETA-N-ACETYLGLUCOSAMINIDASE"/>
    <property type="match status" value="1"/>
</dbReference>
<dbReference type="Proteomes" id="UP001652445">
    <property type="component" value="Unassembled WGS sequence"/>
</dbReference>
<dbReference type="Pfam" id="PF07554">
    <property type="entry name" value="FIVAR"/>
    <property type="match status" value="6"/>
</dbReference>
<dbReference type="Pfam" id="PF00395">
    <property type="entry name" value="SLH"/>
    <property type="match status" value="3"/>
</dbReference>
<feature type="domain" description="SLH" evidence="1">
    <location>
        <begin position="2084"/>
        <end position="2147"/>
    </location>
</feature>
<dbReference type="EMBL" id="JAOQIO010000113">
    <property type="protein sequence ID" value="MCU6797169.1"/>
    <property type="molecule type" value="Genomic_DNA"/>
</dbReference>
<dbReference type="PROSITE" id="PS51272">
    <property type="entry name" value="SLH"/>
    <property type="match status" value="3"/>
</dbReference>
<dbReference type="PANTHER" id="PTHR43308">
    <property type="entry name" value="OUTER MEMBRANE PROTEIN ALPHA-RELATED"/>
    <property type="match status" value="1"/>
</dbReference>